<comment type="caution">
    <text evidence="1">The sequence shown here is derived from an EMBL/GenBank/DDBJ whole genome shotgun (WGS) entry which is preliminary data.</text>
</comment>
<evidence type="ECO:0000313" key="1">
    <source>
        <dbReference type="EMBL" id="KAK2157641.1"/>
    </source>
</evidence>
<dbReference type="EMBL" id="JAODUO010001863">
    <property type="protein sequence ID" value="KAK2157641.1"/>
    <property type="molecule type" value="Genomic_DNA"/>
</dbReference>
<accession>A0AAD9JRK3</accession>
<protein>
    <submittedName>
        <fullName evidence="1">Uncharacterized protein</fullName>
    </submittedName>
</protein>
<reference evidence="1" key="1">
    <citation type="journal article" date="2023" name="Mol. Biol. Evol.">
        <title>Third-Generation Sequencing Reveals the Adaptive Role of the Epigenome in Three Deep-Sea Polychaetes.</title>
        <authorList>
            <person name="Perez M."/>
            <person name="Aroh O."/>
            <person name="Sun Y."/>
            <person name="Lan Y."/>
            <person name="Juniper S.K."/>
            <person name="Young C.R."/>
            <person name="Angers B."/>
            <person name="Qian P.Y."/>
        </authorList>
    </citation>
    <scope>NUCLEOTIDE SEQUENCE</scope>
    <source>
        <strain evidence="1">R07B-5</strain>
    </source>
</reference>
<dbReference type="AlphaFoldDB" id="A0AAD9JRK3"/>
<dbReference type="Proteomes" id="UP001209878">
    <property type="component" value="Unassembled WGS sequence"/>
</dbReference>
<sequence length="113" mass="13306">MNSALAQWEEKESSTPDEEWAALQQVVYNTANTYLGKPNRKHQDWFDPNDQELQILMSRRDQAHQRVLQTRSTRSTTAANKDASRLLHKRTVLTSDWWERKAVSYRELLTETT</sequence>
<evidence type="ECO:0000313" key="2">
    <source>
        <dbReference type="Proteomes" id="UP001209878"/>
    </source>
</evidence>
<keyword evidence="2" id="KW-1185">Reference proteome</keyword>
<proteinExistence type="predicted"/>
<organism evidence="1 2">
    <name type="scientific">Ridgeia piscesae</name>
    <name type="common">Tubeworm</name>
    <dbReference type="NCBI Taxonomy" id="27915"/>
    <lineage>
        <taxon>Eukaryota</taxon>
        <taxon>Metazoa</taxon>
        <taxon>Spiralia</taxon>
        <taxon>Lophotrochozoa</taxon>
        <taxon>Annelida</taxon>
        <taxon>Polychaeta</taxon>
        <taxon>Sedentaria</taxon>
        <taxon>Canalipalpata</taxon>
        <taxon>Sabellida</taxon>
        <taxon>Siboglinidae</taxon>
        <taxon>Ridgeia</taxon>
    </lineage>
</organism>
<name>A0AAD9JRK3_RIDPI</name>
<gene>
    <name evidence="1" type="ORF">NP493_1861g00011</name>
</gene>